<feature type="coiled-coil region" evidence="5">
    <location>
        <begin position="60"/>
        <end position="98"/>
    </location>
</feature>
<evidence type="ECO:0000256" key="5">
    <source>
        <dbReference type="SAM" id="Coils"/>
    </source>
</evidence>
<dbReference type="PANTHER" id="PTHR12100">
    <property type="entry name" value="SEC10"/>
    <property type="match status" value="1"/>
</dbReference>
<evidence type="ECO:0000256" key="4">
    <source>
        <dbReference type="ARBA" id="ARBA00023054"/>
    </source>
</evidence>
<dbReference type="Proteomes" id="UP000275078">
    <property type="component" value="Unassembled WGS sequence"/>
</dbReference>
<keyword evidence="4 5" id="KW-0175">Coiled coil</keyword>
<dbReference type="InterPro" id="IPR009976">
    <property type="entry name" value="Sec10-like"/>
</dbReference>
<dbReference type="Pfam" id="PF20667">
    <property type="entry name" value="Sec10_N"/>
    <property type="match status" value="1"/>
</dbReference>
<accession>A0A3N4I6N1</accession>
<gene>
    <name evidence="8" type="ORF">BJ508DRAFT_209580</name>
</gene>
<dbReference type="STRING" id="1160509.A0A3N4I6N1"/>
<evidence type="ECO:0000259" key="6">
    <source>
        <dbReference type="Pfam" id="PF07393"/>
    </source>
</evidence>
<dbReference type="AlphaFoldDB" id="A0A3N4I6N1"/>
<reference evidence="8 9" key="1">
    <citation type="journal article" date="2018" name="Nat. Ecol. Evol.">
        <title>Pezizomycetes genomes reveal the molecular basis of ectomycorrhizal truffle lifestyle.</title>
        <authorList>
            <person name="Murat C."/>
            <person name="Payen T."/>
            <person name="Noel B."/>
            <person name="Kuo A."/>
            <person name="Morin E."/>
            <person name="Chen J."/>
            <person name="Kohler A."/>
            <person name="Krizsan K."/>
            <person name="Balestrini R."/>
            <person name="Da Silva C."/>
            <person name="Montanini B."/>
            <person name="Hainaut M."/>
            <person name="Levati E."/>
            <person name="Barry K.W."/>
            <person name="Belfiori B."/>
            <person name="Cichocki N."/>
            <person name="Clum A."/>
            <person name="Dockter R.B."/>
            <person name="Fauchery L."/>
            <person name="Guy J."/>
            <person name="Iotti M."/>
            <person name="Le Tacon F."/>
            <person name="Lindquist E.A."/>
            <person name="Lipzen A."/>
            <person name="Malagnac F."/>
            <person name="Mello A."/>
            <person name="Molinier V."/>
            <person name="Miyauchi S."/>
            <person name="Poulain J."/>
            <person name="Riccioni C."/>
            <person name="Rubini A."/>
            <person name="Sitrit Y."/>
            <person name="Splivallo R."/>
            <person name="Traeger S."/>
            <person name="Wang M."/>
            <person name="Zifcakova L."/>
            <person name="Wipf D."/>
            <person name="Zambonelli A."/>
            <person name="Paolocci F."/>
            <person name="Nowrousian M."/>
            <person name="Ottonello S."/>
            <person name="Baldrian P."/>
            <person name="Spatafora J.W."/>
            <person name="Henrissat B."/>
            <person name="Nagy L.G."/>
            <person name="Aury J.M."/>
            <person name="Wincker P."/>
            <person name="Grigoriev I.V."/>
            <person name="Bonfante P."/>
            <person name="Martin F.M."/>
        </authorList>
    </citation>
    <scope>NUCLEOTIDE SEQUENCE [LARGE SCALE GENOMIC DNA]</scope>
    <source>
        <strain evidence="8 9">RN42</strain>
    </source>
</reference>
<dbReference type="Pfam" id="PF07393">
    <property type="entry name" value="Sec10_HB"/>
    <property type="match status" value="1"/>
</dbReference>
<dbReference type="OrthoDB" id="125856at2759"/>
<dbReference type="GO" id="GO:0006893">
    <property type="term" value="P:Golgi to plasma membrane transport"/>
    <property type="evidence" value="ECO:0007669"/>
    <property type="project" value="TreeGrafter"/>
</dbReference>
<keyword evidence="3" id="KW-0268">Exocytosis</keyword>
<proteinExistence type="inferred from homology"/>
<dbReference type="InterPro" id="IPR048627">
    <property type="entry name" value="Sec10_HB"/>
</dbReference>
<dbReference type="EMBL" id="ML119682">
    <property type="protein sequence ID" value="RPA81106.1"/>
    <property type="molecule type" value="Genomic_DNA"/>
</dbReference>
<dbReference type="InterPro" id="IPR048625">
    <property type="entry name" value="Sec10_N"/>
</dbReference>
<dbReference type="GO" id="GO:0006887">
    <property type="term" value="P:exocytosis"/>
    <property type="evidence" value="ECO:0007669"/>
    <property type="project" value="UniProtKB-KW"/>
</dbReference>
<comment type="similarity">
    <text evidence="1">Belongs to the SEC10 family.</text>
</comment>
<dbReference type="PANTHER" id="PTHR12100:SF0">
    <property type="entry name" value="EXOCYST COMPLEX COMPONENT 5"/>
    <property type="match status" value="1"/>
</dbReference>
<evidence type="ECO:0000313" key="8">
    <source>
        <dbReference type="EMBL" id="RPA81106.1"/>
    </source>
</evidence>
<evidence type="ECO:0000256" key="3">
    <source>
        <dbReference type="ARBA" id="ARBA00022483"/>
    </source>
</evidence>
<keyword evidence="2" id="KW-0813">Transport</keyword>
<feature type="domain" description="Exocyst complex component Sec10 N-terminal" evidence="7">
    <location>
        <begin position="53"/>
        <end position="166"/>
    </location>
</feature>
<keyword evidence="9" id="KW-1185">Reference proteome</keyword>
<name>A0A3N4I6N1_ASCIM</name>
<protein>
    <submittedName>
        <fullName evidence="8">Exocyst complex component Sec10</fullName>
    </submittedName>
</protein>
<evidence type="ECO:0000256" key="1">
    <source>
        <dbReference type="ARBA" id="ARBA00006572"/>
    </source>
</evidence>
<evidence type="ECO:0000313" key="9">
    <source>
        <dbReference type="Proteomes" id="UP000275078"/>
    </source>
</evidence>
<dbReference type="GO" id="GO:0000145">
    <property type="term" value="C:exocyst"/>
    <property type="evidence" value="ECO:0007669"/>
    <property type="project" value="TreeGrafter"/>
</dbReference>
<evidence type="ECO:0000256" key="2">
    <source>
        <dbReference type="ARBA" id="ARBA00022448"/>
    </source>
</evidence>
<evidence type="ECO:0000259" key="7">
    <source>
        <dbReference type="Pfam" id="PF20667"/>
    </source>
</evidence>
<sequence length="817" mass="91217">MAGNDPPRSIFPQPAAFSLDTFSSKDFIVKEFIEGLSNSCVPSTGRTGTGFDPKPYIRTFEAALRRLKELDLDLSEKESELKERVRRAENEHTKTIERLGDQFNQALANFQRLDSTISDGEGVAVRIGGQLEQLEKQRQRAADAVFLIQCYTEFSKGDTSRLERLRKTGRTDDSVKCAVVARQLSLITKRMEAAGTGNTTQATNTRILVERFSESLEQDLLNQFDRAYKKQNSDWAVMKACAQVLTDFNGGDSVIQIFVNQHSFFIELDNLATGDIAQEGEVWERLPDPDVEPPGVEPSLDTFIREIRTTIIGESPVIARAFPHPDKVLGRFLQRLFQQSIQQKMEAVLQAAASLSGLAFLRALHAAKNSISSLVEEFKNHGLTEHPGPLSSATTLVLEQNLEELFHPYLAGTAYIEKEKNSLETLYSGLLLKFNLHHSRKKRYQGLGYIDRLKMATQKVSSEARDKAINKIMESDIGKSRSDVFTRLMGVDKKDNNSDKNRLSDIETTDADGQLCVDSAKRMLRWMAEAVGRSLELSPASDTPKDVLAALTLLLEHMRKIYLETALDAAIDAAEQSPKAEPDLAFFLEVKPATSIMHLMFIFINTALIPLANTSLTIRREMTIATNTSLTSLESKINQVIQKTIDLILSHITTLLSKQKKQDFRPKDDDVSLTTLRTPTCTSVLLFLEKTTTVAREAVDGANLEYFLAELGGGFRTLILEHFKKYQVNAAGALMLTKDVGAYYELVRGWKVGVLNESFEALREIANLFVVSPAALKDRLRDGVLVKVKPHLLKAYLCKREDYVSAGIEKIVSALVI</sequence>
<feature type="domain" description="Exocyst complex component Sec10-like alpha-helical bundle" evidence="6">
    <location>
        <begin position="176"/>
        <end position="809"/>
    </location>
</feature>
<organism evidence="8 9">
    <name type="scientific">Ascobolus immersus RN42</name>
    <dbReference type="NCBI Taxonomy" id="1160509"/>
    <lineage>
        <taxon>Eukaryota</taxon>
        <taxon>Fungi</taxon>
        <taxon>Dikarya</taxon>
        <taxon>Ascomycota</taxon>
        <taxon>Pezizomycotina</taxon>
        <taxon>Pezizomycetes</taxon>
        <taxon>Pezizales</taxon>
        <taxon>Ascobolaceae</taxon>
        <taxon>Ascobolus</taxon>
    </lineage>
</organism>